<organism evidence="1 2">
    <name type="scientific">Natronobacterium texcoconense</name>
    <dbReference type="NCBI Taxonomy" id="1095778"/>
    <lineage>
        <taxon>Archaea</taxon>
        <taxon>Methanobacteriati</taxon>
        <taxon>Methanobacteriota</taxon>
        <taxon>Stenosarchaea group</taxon>
        <taxon>Halobacteria</taxon>
        <taxon>Halobacteriales</taxon>
        <taxon>Natrialbaceae</taxon>
        <taxon>Natronobacterium</taxon>
    </lineage>
</organism>
<proteinExistence type="predicted"/>
<reference evidence="2" key="1">
    <citation type="submission" date="2016-10" db="EMBL/GenBank/DDBJ databases">
        <authorList>
            <person name="Varghese N."/>
            <person name="Submissions S."/>
        </authorList>
    </citation>
    <scope>NUCLEOTIDE SEQUENCE [LARGE SCALE GENOMIC DNA]</scope>
    <source>
        <strain evidence="2">DSM 24767</strain>
    </source>
</reference>
<evidence type="ECO:0000313" key="2">
    <source>
        <dbReference type="Proteomes" id="UP000198848"/>
    </source>
</evidence>
<dbReference type="InterPro" id="IPR006311">
    <property type="entry name" value="TAT_signal"/>
</dbReference>
<dbReference type="Proteomes" id="UP000198848">
    <property type="component" value="Unassembled WGS sequence"/>
</dbReference>
<dbReference type="OrthoDB" id="350675at2157"/>
<dbReference type="AlphaFoldDB" id="A0A1H1IWH0"/>
<dbReference type="RefSeq" id="WP_090385500.1">
    <property type="nucleotide sequence ID" value="NZ_FNLC01000006.1"/>
</dbReference>
<keyword evidence="2" id="KW-1185">Reference proteome</keyword>
<accession>A0A1H1IWH0</accession>
<dbReference type="STRING" id="1095778.SAMN04489842_3855"/>
<protein>
    <submittedName>
        <fullName evidence="1">Uncharacterized protein</fullName>
    </submittedName>
</protein>
<name>A0A1H1IWH0_NATTX</name>
<dbReference type="PROSITE" id="PS51318">
    <property type="entry name" value="TAT"/>
    <property type="match status" value="1"/>
</dbReference>
<sequence length="460" mass="50437">MTGANDDGLRTRRQLLAGLGAVSGVAVAGCSALPWEDDGTSSSLVFSQDEAERVLEGADEPTIEWPVPIRPDESALADALERVDALVAEVPDPLEPEHVPNGVVRESIVESRNEAATTWDEAADATGVAQYHALHDSRDARESARTAATSWLAVDADRESLVAELRDERDAADDAVADRLESIEYRGSDADAGVLRAALYYYRLENDLTGSERSIDRWSVSETDDVLDIGGAAGSLESATATATVWEHLEDRWREDEDDVDLESTFEDALEHSVEAADEIGFPAQQEGWLEDVGLGDLDDQYLEFVLHRARQPVDRAQSRMKEALRDGDLATGLYSALEFEMTYRGFETVRDRIADGDLHAPSIEDVRAERQEALAAARQAREADFEGGSITDPSLGAYLLAETLRSLEWNDASVRRRATGGDPDANVSLSSQYRDYVRYRSHLEALPEAVETVRGRLLA</sequence>
<evidence type="ECO:0000313" key="1">
    <source>
        <dbReference type="EMBL" id="SDR42044.1"/>
    </source>
</evidence>
<dbReference type="EMBL" id="FNLC01000006">
    <property type="protein sequence ID" value="SDR42044.1"/>
    <property type="molecule type" value="Genomic_DNA"/>
</dbReference>
<gene>
    <name evidence="1" type="ORF">SAMN04489842_3855</name>
</gene>